<accession>A0A9E7PT60</accession>
<feature type="transmembrane region" description="Helical" evidence="6">
    <location>
        <begin position="246"/>
        <end position="265"/>
    </location>
</feature>
<evidence type="ECO:0000256" key="1">
    <source>
        <dbReference type="ARBA" id="ARBA00004141"/>
    </source>
</evidence>
<keyword evidence="5 6" id="KW-0472">Membrane</keyword>
<dbReference type="RefSeq" id="WP_257743536.1">
    <property type="nucleotide sequence ID" value="NZ_CP096115.1"/>
</dbReference>
<evidence type="ECO:0000256" key="6">
    <source>
        <dbReference type="SAM" id="Phobius"/>
    </source>
</evidence>
<feature type="transmembrane region" description="Helical" evidence="6">
    <location>
        <begin position="90"/>
        <end position="112"/>
    </location>
</feature>
<dbReference type="InterPro" id="IPR001626">
    <property type="entry name" value="ABC_TroCD"/>
</dbReference>
<feature type="transmembrane region" description="Helical" evidence="6">
    <location>
        <begin position="45"/>
        <end position="70"/>
    </location>
</feature>
<dbReference type="Proteomes" id="UP001060368">
    <property type="component" value="Chromosome"/>
</dbReference>
<feature type="transmembrane region" description="Helical" evidence="6">
    <location>
        <begin position="12"/>
        <end position="33"/>
    </location>
</feature>
<dbReference type="CDD" id="cd06550">
    <property type="entry name" value="TM_ABC_iron-siderophores_like"/>
    <property type="match status" value="1"/>
</dbReference>
<feature type="transmembrane region" description="Helical" evidence="6">
    <location>
        <begin position="174"/>
        <end position="207"/>
    </location>
</feature>
<feature type="transmembrane region" description="Helical" evidence="6">
    <location>
        <begin position="219"/>
        <end position="240"/>
    </location>
</feature>
<comment type="similarity">
    <text evidence="2">Belongs to the ABC-3 integral membrane protein family.</text>
</comment>
<dbReference type="Gene3D" id="1.10.3470.10">
    <property type="entry name" value="ABC transporter involved in vitamin B12 uptake, BtuC"/>
    <property type="match status" value="1"/>
</dbReference>
<evidence type="ECO:0000256" key="5">
    <source>
        <dbReference type="ARBA" id="ARBA00023136"/>
    </source>
</evidence>
<dbReference type="InterPro" id="IPR037294">
    <property type="entry name" value="ABC_BtuC-like"/>
</dbReference>
<evidence type="ECO:0000256" key="3">
    <source>
        <dbReference type="ARBA" id="ARBA00022692"/>
    </source>
</evidence>
<dbReference type="PANTHER" id="PTHR30477">
    <property type="entry name" value="ABC-TRANSPORTER METAL-BINDING PROTEIN"/>
    <property type="match status" value="1"/>
</dbReference>
<comment type="subcellular location">
    <subcellularLocation>
        <location evidence="1">Membrane</location>
        <topology evidence="1">Multi-pass membrane protein</topology>
    </subcellularLocation>
</comment>
<dbReference type="EMBL" id="CP096115">
    <property type="protein sequence ID" value="UUX93397.1"/>
    <property type="molecule type" value="Genomic_DNA"/>
</dbReference>
<keyword evidence="3 6" id="KW-0812">Transmembrane</keyword>
<evidence type="ECO:0000256" key="4">
    <source>
        <dbReference type="ARBA" id="ARBA00022989"/>
    </source>
</evidence>
<dbReference type="GeneID" id="74306935"/>
<dbReference type="SUPFAM" id="SSF81345">
    <property type="entry name" value="ABC transporter involved in vitamin B12 uptake, BtuC"/>
    <property type="match status" value="1"/>
</dbReference>
<keyword evidence="8" id="KW-1185">Reference proteome</keyword>
<reference evidence="7" key="1">
    <citation type="submission" date="2022-04" db="EMBL/GenBank/DDBJ databases">
        <title>Complete genome of Methanoplanus endosymbiosus DSM 3599.</title>
        <authorList>
            <person name="Chen S.-C."/>
            <person name="You Y.-T."/>
            <person name="Zhou Y.-Z."/>
            <person name="Lai M.-C."/>
        </authorList>
    </citation>
    <scope>NUCLEOTIDE SEQUENCE</scope>
    <source>
        <strain evidence="7">DSM 3599</strain>
    </source>
</reference>
<dbReference type="Pfam" id="PF00950">
    <property type="entry name" value="ABC-3"/>
    <property type="match status" value="1"/>
</dbReference>
<gene>
    <name evidence="7" type="ORF">L6E24_04525</name>
</gene>
<dbReference type="GO" id="GO:0010043">
    <property type="term" value="P:response to zinc ion"/>
    <property type="evidence" value="ECO:0007669"/>
    <property type="project" value="TreeGrafter"/>
</dbReference>
<proteinExistence type="inferred from homology"/>
<dbReference type="KEGG" id="mend:L6E24_04525"/>
<feature type="transmembrane region" description="Helical" evidence="6">
    <location>
        <begin position="132"/>
        <end position="154"/>
    </location>
</feature>
<dbReference type="GO" id="GO:0055085">
    <property type="term" value="P:transmembrane transport"/>
    <property type="evidence" value="ECO:0007669"/>
    <property type="project" value="InterPro"/>
</dbReference>
<sequence>MLEIFAYEFLRNALIAGVLASIICGITGTFVIVKKMVSLSGGISHAAFGGIGIGYFFGFEPIAGAALFSLATAGGINYIRKKAGENLDTLVGAVWAGGMALGIMLIYMTPGYAPGLMTYLFGNILLVPESDIILTGILAIAVIIIVSFFFNQMVAVTFDEEYATVMNISTDRFMLLLLCIIALTVVVLIQIVGIILVIALLTLPAAIAHRYASNIKKMMILSAILGAVFTTTGILISYYLDVPSGAAIILLSSAAYLSVIAKSSFKMRKNGPV</sequence>
<dbReference type="AlphaFoldDB" id="A0A9E7PT60"/>
<organism evidence="7 8">
    <name type="scientific">Methanoplanus endosymbiosus</name>
    <dbReference type="NCBI Taxonomy" id="33865"/>
    <lineage>
        <taxon>Archaea</taxon>
        <taxon>Methanobacteriati</taxon>
        <taxon>Methanobacteriota</taxon>
        <taxon>Stenosarchaea group</taxon>
        <taxon>Methanomicrobia</taxon>
        <taxon>Methanomicrobiales</taxon>
        <taxon>Methanomicrobiaceae</taxon>
        <taxon>Methanoplanus</taxon>
    </lineage>
</organism>
<dbReference type="PANTHER" id="PTHR30477:SF18">
    <property type="entry name" value="METAL TRANSPORT SYSTEM MEMBRANE PROTEIN CT_417-RELATED"/>
    <property type="match status" value="1"/>
</dbReference>
<name>A0A9E7PT60_9EURY</name>
<evidence type="ECO:0000313" key="7">
    <source>
        <dbReference type="EMBL" id="UUX93397.1"/>
    </source>
</evidence>
<keyword evidence="4 6" id="KW-1133">Transmembrane helix</keyword>
<evidence type="ECO:0000256" key="2">
    <source>
        <dbReference type="ARBA" id="ARBA00008034"/>
    </source>
</evidence>
<dbReference type="GO" id="GO:0043190">
    <property type="term" value="C:ATP-binding cassette (ABC) transporter complex"/>
    <property type="evidence" value="ECO:0007669"/>
    <property type="project" value="InterPro"/>
</dbReference>
<protein>
    <submittedName>
        <fullName evidence="7">Metal ABC transporter permease</fullName>
    </submittedName>
</protein>
<evidence type="ECO:0000313" key="8">
    <source>
        <dbReference type="Proteomes" id="UP001060368"/>
    </source>
</evidence>